<dbReference type="AlphaFoldDB" id="A0A1V1I1W1"/>
<protein>
    <submittedName>
        <fullName evidence="2">BFD-like [2Fe-2S] binding domain</fullName>
    </submittedName>
</protein>
<keyword evidence="3" id="KW-1185">Reference proteome</keyword>
<dbReference type="Proteomes" id="UP000245622">
    <property type="component" value="Chromosome 1"/>
</dbReference>
<dbReference type="RefSeq" id="WP_180701686.1">
    <property type="nucleotide sequence ID" value="NZ_CAPEHT010000013.1"/>
</dbReference>
<gene>
    <name evidence="2" type="ORF">CRIB_1536</name>
</gene>
<name>A0A1V1I1W1_9FIRM</name>
<reference evidence="2 3" key="1">
    <citation type="submission" date="2014-04" db="EMBL/GenBank/DDBJ databases">
        <authorList>
            <person name="Hornung B.V."/>
        </authorList>
    </citation>
    <scope>NUCLEOTIDE SEQUENCE [LARGE SCALE GENOMIC DNA]</scope>
    <source>
        <strain evidence="2 3">CRIB</strain>
    </source>
</reference>
<dbReference type="InterPro" id="IPR041854">
    <property type="entry name" value="BFD-like_2Fe2S-bd_dom_sf"/>
</dbReference>
<dbReference type="InterPro" id="IPR007419">
    <property type="entry name" value="BFD-like_2Fe2S-bd_dom"/>
</dbReference>
<evidence type="ECO:0000313" key="3">
    <source>
        <dbReference type="Proteomes" id="UP000245622"/>
    </source>
</evidence>
<dbReference type="GeneID" id="82205570"/>
<sequence length="61" mass="6478">MNKDQKLCYCFNVTVGDIEKAINEGADSLDAVKQATKAGGGCGRCSANVEKATLELLKENN</sequence>
<organism evidence="2 3">
    <name type="scientific">Romboutsia ilealis</name>
    <dbReference type="NCBI Taxonomy" id="1115758"/>
    <lineage>
        <taxon>Bacteria</taxon>
        <taxon>Bacillati</taxon>
        <taxon>Bacillota</taxon>
        <taxon>Clostridia</taxon>
        <taxon>Peptostreptococcales</taxon>
        <taxon>Peptostreptococcaceae</taxon>
        <taxon>Romboutsia</taxon>
    </lineage>
</organism>
<dbReference type="EMBL" id="LN555523">
    <property type="protein sequence ID" value="CED94143.1"/>
    <property type="molecule type" value="Genomic_DNA"/>
</dbReference>
<dbReference type="Pfam" id="PF04324">
    <property type="entry name" value="Fer2_BFD"/>
    <property type="match status" value="1"/>
</dbReference>
<accession>A0A1V1I1W1</accession>
<feature type="domain" description="BFD-like [2Fe-2S]-binding" evidence="1">
    <location>
        <begin position="8"/>
        <end position="51"/>
    </location>
</feature>
<dbReference type="KEGG" id="ril:CRIB_1536"/>
<dbReference type="Gene3D" id="1.10.10.1100">
    <property type="entry name" value="BFD-like [2Fe-2S]-binding domain"/>
    <property type="match status" value="1"/>
</dbReference>
<evidence type="ECO:0000313" key="2">
    <source>
        <dbReference type="EMBL" id="CED94143.1"/>
    </source>
</evidence>
<proteinExistence type="predicted"/>
<evidence type="ECO:0000259" key="1">
    <source>
        <dbReference type="Pfam" id="PF04324"/>
    </source>
</evidence>